<reference evidence="1" key="1">
    <citation type="submission" date="2021-02" db="EMBL/GenBank/DDBJ databases">
        <authorList>
            <person name="Nowell W R."/>
        </authorList>
    </citation>
    <scope>NUCLEOTIDE SEQUENCE</scope>
</reference>
<evidence type="ECO:0000313" key="2">
    <source>
        <dbReference type="Proteomes" id="UP000663845"/>
    </source>
</evidence>
<evidence type="ECO:0000313" key="1">
    <source>
        <dbReference type="EMBL" id="CAF1538476.1"/>
    </source>
</evidence>
<dbReference type="EMBL" id="CAJNOG010004080">
    <property type="protein sequence ID" value="CAF1538476.1"/>
    <property type="molecule type" value="Genomic_DNA"/>
</dbReference>
<gene>
    <name evidence="1" type="ORF">JYZ213_LOCUS45559</name>
</gene>
<sequence length="44" mass="5012">FITLLSLLSEDNTQQTLSELRFKQSQGIIACQIFSLPFILDLII</sequence>
<dbReference type="AlphaFoldDB" id="A0A815W3J9"/>
<proteinExistence type="predicted"/>
<protein>
    <submittedName>
        <fullName evidence="1">Uncharacterized protein</fullName>
    </submittedName>
</protein>
<feature type="non-terminal residue" evidence="1">
    <location>
        <position position="1"/>
    </location>
</feature>
<organism evidence="1 2">
    <name type="scientific">Adineta steineri</name>
    <dbReference type="NCBI Taxonomy" id="433720"/>
    <lineage>
        <taxon>Eukaryota</taxon>
        <taxon>Metazoa</taxon>
        <taxon>Spiralia</taxon>
        <taxon>Gnathifera</taxon>
        <taxon>Rotifera</taxon>
        <taxon>Eurotatoria</taxon>
        <taxon>Bdelloidea</taxon>
        <taxon>Adinetida</taxon>
        <taxon>Adinetidae</taxon>
        <taxon>Adineta</taxon>
    </lineage>
</organism>
<name>A0A815W3J9_9BILA</name>
<dbReference type="Proteomes" id="UP000663845">
    <property type="component" value="Unassembled WGS sequence"/>
</dbReference>
<comment type="caution">
    <text evidence="1">The sequence shown here is derived from an EMBL/GenBank/DDBJ whole genome shotgun (WGS) entry which is preliminary data.</text>
</comment>
<accession>A0A815W3J9</accession>